<evidence type="ECO:0000259" key="5">
    <source>
        <dbReference type="PROSITE" id="PS50102"/>
    </source>
</evidence>
<dbReference type="CDD" id="cd12271">
    <property type="entry name" value="RRM1_PHIP1"/>
    <property type="match status" value="1"/>
</dbReference>
<proteinExistence type="predicted"/>
<dbReference type="PROSITE" id="PS50102">
    <property type="entry name" value="RRM"/>
    <property type="match status" value="2"/>
</dbReference>
<evidence type="ECO:0000256" key="4">
    <source>
        <dbReference type="SAM" id="MobiDB-lite"/>
    </source>
</evidence>
<feature type="compositionally biased region" description="Basic and acidic residues" evidence="4">
    <location>
        <begin position="70"/>
        <end position="79"/>
    </location>
</feature>
<evidence type="ECO:0000256" key="3">
    <source>
        <dbReference type="PROSITE-ProRule" id="PRU00176"/>
    </source>
</evidence>
<organism evidence="6">
    <name type="scientific">Auxenochlorella protothecoides</name>
    <name type="common">Green microalga</name>
    <name type="synonym">Chlorella protothecoides</name>
    <dbReference type="NCBI Taxonomy" id="3075"/>
    <lineage>
        <taxon>Eukaryota</taxon>
        <taxon>Viridiplantae</taxon>
        <taxon>Chlorophyta</taxon>
        <taxon>core chlorophytes</taxon>
        <taxon>Trebouxiophyceae</taxon>
        <taxon>Chlorellales</taxon>
        <taxon>Chlorellaceae</taxon>
        <taxon>Auxenochlorella</taxon>
    </lineage>
</organism>
<evidence type="ECO:0000313" key="6">
    <source>
        <dbReference type="EMBL" id="JAT75400.1"/>
    </source>
</evidence>
<name>A0A1D2A863_AUXPR</name>
<keyword evidence="2 3" id="KW-0694">RNA-binding</keyword>
<dbReference type="Pfam" id="PF00076">
    <property type="entry name" value="RRM_1"/>
    <property type="match status" value="2"/>
</dbReference>
<dbReference type="GO" id="GO:0003723">
    <property type="term" value="F:RNA binding"/>
    <property type="evidence" value="ECO:0007669"/>
    <property type="project" value="UniProtKB-UniRule"/>
</dbReference>
<dbReference type="PANTHER" id="PTHR23236:SF119">
    <property type="entry name" value="NUCLEAR RNA-BINDING PROTEIN SART-3"/>
    <property type="match status" value="1"/>
</dbReference>
<dbReference type="InterPro" id="IPR000504">
    <property type="entry name" value="RRM_dom"/>
</dbReference>
<dbReference type="InterPro" id="IPR012677">
    <property type="entry name" value="Nucleotide-bd_a/b_plait_sf"/>
</dbReference>
<dbReference type="Gene3D" id="3.30.70.330">
    <property type="match status" value="2"/>
</dbReference>
<feature type="compositionally biased region" description="Low complexity" evidence="4">
    <location>
        <begin position="30"/>
        <end position="43"/>
    </location>
</feature>
<keyword evidence="1" id="KW-0677">Repeat</keyword>
<dbReference type="EMBL" id="GDKF01003222">
    <property type="protein sequence ID" value="JAT75400.1"/>
    <property type="molecule type" value="Transcribed_RNA"/>
</dbReference>
<evidence type="ECO:0000256" key="2">
    <source>
        <dbReference type="ARBA" id="ARBA00022884"/>
    </source>
</evidence>
<dbReference type="SMART" id="SM00360">
    <property type="entry name" value="RRM"/>
    <property type="match status" value="2"/>
</dbReference>
<gene>
    <name evidence="6" type="ORF">g.44168</name>
</gene>
<sequence length="462" mass="47701">MNNSGLLYPRYIRPQDIVLGTSQSVPRFTPGAVAAPAHPTATPQGPPQPPISNGVAAIVPPTKTRAKPRWSSEQKEAVKASKTTPSAEPAVPGAAPAATPDGAPSAAAAIPEKGQKVKRAKLAPEERVSGPGNADEASRMRSTLGYAAAPPAPAPAPVPAAPPAAGAFSFGFQPAGTPQAEAGPSSSSEEEEEQVLHISGTPAAAPAPAAAETSSSSEEESSSSSSDEEEAMPVTSAAAGGAQDGEYVPRRVYVGGMPYRFTEAEIREYWGYCGEIESMDIMTFPDTGRFRGIAFITFATEEAYQAALGYDGEDCEGQRVKVQRCKAPTSVRRQAAPAIATPTAAAPAAAIPPTQAGASPAPPAADARGSAPKTPGYHVAYVGNVAYDADEATLQKLFEPFNVTLVRLHTDKETGRPKGFAHVHFRDEASLDGALQLNGTQLMGRAIKVGYAQAKKNHNGGA</sequence>
<feature type="compositionally biased region" description="Low complexity" evidence="4">
    <location>
        <begin position="85"/>
        <end position="111"/>
    </location>
</feature>
<feature type="compositionally biased region" description="Pro residues" evidence="4">
    <location>
        <begin position="150"/>
        <end position="162"/>
    </location>
</feature>
<feature type="domain" description="RRM" evidence="5">
    <location>
        <begin position="378"/>
        <end position="454"/>
    </location>
</feature>
<feature type="region of interest" description="Disordered" evidence="4">
    <location>
        <begin position="29"/>
        <end position="242"/>
    </location>
</feature>
<reference evidence="6" key="1">
    <citation type="submission" date="2015-08" db="EMBL/GenBank/DDBJ databases">
        <authorList>
            <person name="Babu N.S."/>
            <person name="Beckwith C.J."/>
            <person name="Beseler K.G."/>
            <person name="Brison A."/>
            <person name="Carone J.V."/>
            <person name="Caskin T.P."/>
            <person name="Diamond M."/>
            <person name="Durham M.E."/>
            <person name="Foxe J.M."/>
            <person name="Go M."/>
            <person name="Henderson B.A."/>
            <person name="Jones I.B."/>
            <person name="McGettigan J.A."/>
            <person name="Micheletti S.J."/>
            <person name="Nasrallah M.E."/>
            <person name="Ortiz D."/>
            <person name="Piller C.R."/>
            <person name="Privatt S.R."/>
            <person name="Schneider S.L."/>
            <person name="Sharp S."/>
            <person name="Smith T.C."/>
            <person name="Stanton J.D."/>
            <person name="Ullery H.E."/>
            <person name="Wilson R.J."/>
            <person name="Serrano M.G."/>
            <person name="Buck G."/>
            <person name="Lee V."/>
            <person name="Wang Y."/>
            <person name="Carvalho R."/>
            <person name="Voegtly L."/>
            <person name="Shi R."/>
            <person name="Duckworth R."/>
            <person name="Johnson A."/>
            <person name="Loviza R."/>
            <person name="Walstead R."/>
            <person name="Shah Z."/>
            <person name="Kiflezghi M."/>
            <person name="Wade K."/>
            <person name="Ball S.L."/>
            <person name="Bradley K.W."/>
            <person name="Asai D.J."/>
            <person name="Bowman C.A."/>
            <person name="Russell D.A."/>
            <person name="Pope W.H."/>
            <person name="Jacobs-Sera D."/>
            <person name="Hendrix R.W."/>
            <person name="Hatfull G.F."/>
        </authorList>
    </citation>
    <scope>NUCLEOTIDE SEQUENCE</scope>
</reference>
<dbReference type="InterPro" id="IPR034361">
    <property type="entry name" value="PHIP1_RRM1"/>
</dbReference>
<evidence type="ECO:0000256" key="1">
    <source>
        <dbReference type="ARBA" id="ARBA00022737"/>
    </source>
</evidence>
<dbReference type="SUPFAM" id="SSF54928">
    <property type="entry name" value="RNA-binding domain, RBD"/>
    <property type="match status" value="2"/>
</dbReference>
<feature type="compositionally biased region" description="Acidic residues" evidence="4">
    <location>
        <begin position="217"/>
        <end position="231"/>
    </location>
</feature>
<dbReference type="InterPro" id="IPR035979">
    <property type="entry name" value="RBD_domain_sf"/>
</dbReference>
<feature type="compositionally biased region" description="Low complexity" evidence="4">
    <location>
        <begin position="202"/>
        <end position="216"/>
    </location>
</feature>
<protein>
    <recommendedName>
        <fullName evidence="5">RRM domain-containing protein</fullName>
    </recommendedName>
</protein>
<accession>A0A1D2A863</accession>
<feature type="domain" description="RRM" evidence="5">
    <location>
        <begin position="250"/>
        <end position="327"/>
    </location>
</feature>
<dbReference type="PANTHER" id="PTHR23236">
    <property type="entry name" value="EUKARYOTIC TRANSLATION INITIATION FACTOR 4B/4H"/>
    <property type="match status" value="1"/>
</dbReference>
<feature type="region of interest" description="Disordered" evidence="4">
    <location>
        <begin position="351"/>
        <end position="372"/>
    </location>
</feature>
<dbReference type="AlphaFoldDB" id="A0A1D2A863"/>